<sequence>MKTFFKILGILIISFILAVVFFFGMRTYQGHKNLELVDKYLAEHHLTDKVQSEKTKYSGKKGLYYKEVKFKTDPHLTYVVQPISTFKGIVVQGFDNETKKRVKDAKYRKFDQDYKPKK</sequence>
<evidence type="ECO:0008006" key="4">
    <source>
        <dbReference type="Google" id="ProtNLM"/>
    </source>
</evidence>
<dbReference type="EMBL" id="LUGM01000002">
    <property type="protein sequence ID" value="KYH13382.1"/>
    <property type="molecule type" value="Genomic_DNA"/>
</dbReference>
<name>A0A151A1Y0_9STAP</name>
<feature type="transmembrane region" description="Helical" evidence="1">
    <location>
        <begin position="7"/>
        <end position="25"/>
    </location>
</feature>
<keyword evidence="1" id="KW-0472">Membrane</keyword>
<dbReference type="AlphaFoldDB" id="A0A151A1Y0"/>
<keyword evidence="1" id="KW-0812">Transmembrane</keyword>
<keyword evidence="1" id="KW-1133">Transmembrane helix</keyword>
<dbReference type="Pfam" id="PF11337">
    <property type="entry name" value="DUF3139"/>
    <property type="match status" value="1"/>
</dbReference>
<dbReference type="RefSeq" id="WP_061853613.1">
    <property type="nucleotide sequence ID" value="NZ_JADIIQ010000002.1"/>
</dbReference>
<comment type="caution">
    <text evidence="2">The sequence shown here is derived from an EMBL/GenBank/DDBJ whole genome shotgun (WGS) entry which is preliminary data.</text>
</comment>
<proteinExistence type="predicted"/>
<evidence type="ECO:0000313" key="3">
    <source>
        <dbReference type="Proteomes" id="UP000075418"/>
    </source>
</evidence>
<evidence type="ECO:0000313" key="2">
    <source>
        <dbReference type="EMBL" id="KYH13382.1"/>
    </source>
</evidence>
<accession>A0A151A1Y0</accession>
<dbReference type="Proteomes" id="UP000075418">
    <property type="component" value="Unassembled WGS sequence"/>
</dbReference>
<gene>
    <name evidence="2" type="ORF">A0131_00970</name>
</gene>
<organism evidence="2 3">
    <name type="scientific">Staphylococcus kloosii</name>
    <dbReference type="NCBI Taxonomy" id="29384"/>
    <lineage>
        <taxon>Bacteria</taxon>
        <taxon>Bacillati</taxon>
        <taxon>Bacillota</taxon>
        <taxon>Bacilli</taxon>
        <taxon>Bacillales</taxon>
        <taxon>Staphylococcaceae</taxon>
        <taxon>Staphylococcus</taxon>
    </lineage>
</organism>
<evidence type="ECO:0000256" key="1">
    <source>
        <dbReference type="SAM" id="Phobius"/>
    </source>
</evidence>
<dbReference type="InterPro" id="IPR021486">
    <property type="entry name" value="DUF3139"/>
</dbReference>
<protein>
    <recommendedName>
        <fullName evidence="4">DUF3139 domain-containing protein</fullName>
    </recommendedName>
</protein>
<reference evidence="2 3" key="1">
    <citation type="submission" date="2016-02" db="EMBL/GenBank/DDBJ databases">
        <title>Draft genome sequence of hydrocarbon degrading Staphylococcus saprophyticus Strain CNV2, isolated from crude-oil contaminated soil from Noonmati Oil Refinery, Guwahati, Assam, India.</title>
        <authorList>
            <person name="Mukherjee A."/>
            <person name="Chettri B."/>
            <person name="Langpoklakpam J."/>
            <person name="Singh A.K."/>
            <person name="Chattopadhyay D.J."/>
        </authorList>
    </citation>
    <scope>NUCLEOTIDE SEQUENCE [LARGE SCALE GENOMIC DNA]</scope>
    <source>
        <strain evidence="2 3">CNV2</strain>
    </source>
</reference>